<keyword evidence="2" id="KW-1185">Reference proteome</keyword>
<dbReference type="AlphaFoldDB" id="A0A397GJK6"/>
<protein>
    <submittedName>
        <fullName evidence="1">Uncharacterized protein</fullName>
    </submittedName>
</protein>
<dbReference type="EMBL" id="PQFF01000428">
    <property type="protein sequence ID" value="RHZ50687.1"/>
    <property type="molecule type" value="Genomic_DNA"/>
</dbReference>
<dbReference type="OrthoDB" id="2308997at2759"/>
<evidence type="ECO:0000313" key="1">
    <source>
        <dbReference type="EMBL" id="RHZ50687.1"/>
    </source>
</evidence>
<evidence type="ECO:0000313" key="2">
    <source>
        <dbReference type="Proteomes" id="UP000266861"/>
    </source>
</evidence>
<reference evidence="1 2" key="1">
    <citation type="submission" date="2018-08" db="EMBL/GenBank/DDBJ databases">
        <title>Genome and evolution of the arbuscular mycorrhizal fungus Diversispora epigaea (formerly Glomus versiforme) and its bacterial endosymbionts.</title>
        <authorList>
            <person name="Sun X."/>
            <person name="Fei Z."/>
            <person name="Harrison M."/>
        </authorList>
    </citation>
    <scope>NUCLEOTIDE SEQUENCE [LARGE SCALE GENOMIC DNA]</scope>
    <source>
        <strain evidence="1 2">IT104</strain>
    </source>
</reference>
<organism evidence="1 2">
    <name type="scientific">Diversispora epigaea</name>
    <dbReference type="NCBI Taxonomy" id="1348612"/>
    <lineage>
        <taxon>Eukaryota</taxon>
        <taxon>Fungi</taxon>
        <taxon>Fungi incertae sedis</taxon>
        <taxon>Mucoromycota</taxon>
        <taxon>Glomeromycotina</taxon>
        <taxon>Glomeromycetes</taxon>
        <taxon>Diversisporales</taxon>
        <taxon>Diversisporaceae</taxon>
        <taxon>Diversispora</taxon>
    </lineage>
</organism>
<accession>A0A397GJK6</accession>
<name>A0A397GJK6_9GLOM</name>
<gene>
    <name evidence="1" type="ORF">Glove_493g10</name>
</gene>
<dbReference type="Proteomes" id="UP000266861">
    <property type="component" value="Unassembled WGS sequence"/>
</dbReference>
<dbReference type="STRING" id="1348612.A0A397GJK6"/>
<sequence length="884" mass="103197">MPKYFCQSGNVSAIETSATKAVSKVYQDIFHNGTRFSGPIVIGWNNEKIINVLSSNVDFYPFTCKLGEYEIFVYRLGSSMCLDWNKAGNGYKSSLVHIYMKRQAIFVSEIEDDKCLVQIYQDFKLQKTFSGNTPNDVWKDSGFIQKYSGKQLFGLEDEITQQKLQEFRIPKCLPNEWNNFEIMKSLYKYNLQRRTSANINWHNLFIKWNQSENNIIEINSEIKLLYPPEYEFSDRELGAWFSMLRAAGCSNITPWLRDESEYQFWTKSQNPMQEKLLLENFFKMGFLISNPTSNYTKTFWSCFRKALDDNKKNRDGKRRILSIIANDFTYKELENNLDVATHTISESRKHAMLNGFGCPPLVKPIFYRLKFTMEQINQFECFFTRKDVVNMSSYRNYSQSGLPIMYLQDHKQALWEKFSEEYPNGIRRTAFMTRLQGSRYVFQNNLGGLCSECNECGYEVFASIDTIIGAHIGDESLKKNLIKKSHILRRYIRREYIKNLKFTSAKIPKHESCICHCFKHALGIYNLDENGAVIIVDYKMRILPQNAREIKSQFFGKRGWTLHSSLVYTKDITNNKLNIQVFDHWSDDTGQDAWFTASSLHTVFENIDPKPKWVTIISDNGPHYHCTELMLIIGHWNNWYNIVPRKWIFLEAGEAKTLIDSHHAQISQAIKRYVKLGNTIENGDDIEIAINEIAGTKVANLLPNRNQEKGKIGTISGIKSYHEWTWPDQGEDIGFIYARILPEIGKWKKWSSTQIEKIQKERINEKPNPQYSTHSESSKKWSFPLLQIKNLNISNSNNPNEDITQSVKRILENMFHTGTANPNYKFSAQQMHEELVRRVQLGELDENNVPKISTIQNWITGFSRKWKEVMAIRELEEIENTENI</sequence>
<comment type="caution">
    <text evidence="1">The sequence shown here is derived from an EMBL/GenBank/DDBJ whole genome shotgun (WGS) entry which is preliminary data.</text>
</comment>
<proteinExistence type="predicted"/>